<dbReference type="InterPro" id="IPR052056">
    <property type="entry name" value="Mono-ARTD/PARP"/>
</dbReference>
<evidence type="ECO:0000313" key="13">
    <source>
        <dbReference type="Proteomes" id="UP001159405"/>
    </source>
</evidence>
<feature type="compositionally biased region" description="Basic and acidic residues" evidence="8">
    <location>
        <begin position="39"/>
        <end position="59"/>
    </location>
</feature>
<dbReference type="Pfam" id="PF23085">
    <property type="entry name" value="RRM_PARP14_3"/>
    <property type="match status" value="1"/>
</dbReference>
<evidence type="ECO:0000256" key="4">
    <source>
        <dbReference type="ARBA" id="ARBA00023027"/>
    </source>
</evidence>
<feature type="region of interest" description="Disordered" evidence="8">
    <location>
        <begin position="1"/>
        <end position="26"/>
    </location>
</feature>
<dbReference type="EMBL" id="CALNXK010000187">
    <property type="protein sequence ID" value="CAH3174062.1"/>
    <property type="molecule type" value="Genomic_DNA"/>
</dbReference>
<evidence type="ECO:0000256" key="5">
    <source>
        <dbReference type="ARBA" id="ARBA00023242"/>
    </source>
</evidence>
<dbReference type="Pfam" id="PF01661">
    <property type="entry name" value="Macro"/>
    <property type="match status" value="2"/>
</dbReference>
<dbReference type="CDD" id="cd01439">
    <property type="entry name" value="TCCD_inducible_PARP_like"/>
    <property type="match status" value="1"/>
</dbReference>
<evidence type="ECO:0000256" key="3">
    <source>
        <dbReference type="ARBA" id="ARBA00022679"/>
    </source>
</evidence>
<keyword evidence="3 7" id="KW-0808">Transferase</keyword>
<feature type="compositionally biased region" description="Basic and acidic residues" evidence="8">
    <location>
        <begin position="114"/>
        <end position="126"/>
    </location>
</feature>
<dbReference type="SUPFAM" id="SSF52949">
    <property type="entry name" value="Macro domain-like"/>
    <property type="match status" value="2"/>
</dbReference>
<dbReference type="PANTHER" id="PTHR14453:SF67">
    <property type="entry name" value="POLY [ADP-RIBOSE] POLYMERASE"/>
    <property type="match status" value="1"/>
</dbReference>
<dbReference type="EC" id="2.4.2.-" evidence="7"/>
<evidence type="ECO:0000256" key="8">
    <source>
        <dbReference type="SAM" id="MobiDB-lite"/>
    </source>
</evidence>
<sequence>MDRDEFEGGNTYEKETKGRGDDTDEDFGKCCFVEVEDDAKKGGSNDEKDDIKMEEKDDGLSQFTQTGGRRKDQFRRERGKDQQGVEGRRGCCVGSPAQINETCRSYDYLDFGDKEGTEPNRLDRGNQGRYGDNNRGRGHRGMRQAQGLSSKIVNQGTLTGGNEEDSNFEPNRLLVCGLSESTTHDRVLNFIEVISGEEVQKVQISKGKALVTMTKDITNFGKIKEKSERRGLASAKVTIHRVPASRSILVSGISSDTTHEAIKAYFERPTSKGGPVETVRLKPKSGQAVVVFQDSTHMEGVLARQNERPHRLRKAQLNIRIFTDLIEDDSDDILDYFSGVEATTESHSTSLSQRPKPKAQQLHMAVDPDVMEYAATTSLHEQFRAALAAKAIEINWTLNSKTAVLLYRGEDKSDSWQSECIEEVQTWLGKLKKQDVEVNKDFWDAVIKAHLPDICACVGVEPPLVKIIDDSFVVRIVSLKSDAKDLKETLKAKLEEIYRKETRKTYLQEKVFVKHLTLLKRIGFVEKLKEKNSEVEIKIDTKAEEIYFEGPQPHFSEATMKFHKTISDVVEKKLNLLSKSILKVLSSDEGLKKVNGEFERNNVEAVFVIDNEPRIVSTSAAHADKACNLVNKMTSEEEVRVNGNNRYLLKTTECRQILQKLEAHSAVRVLWGSQKNTLLVAGFREYVCEAVETLNSFLDKNCIREEQYKCPSKLVRKYLCERRQDDLRSIEVQLQGYDVKIQTGERGDDFVLRGNKDGIRLAKVELELLARSTESQSFNVKQPGLKKYFASGNGNRLVASVEKNHACVIHVQKQNDMRTPVKEATAKFDVSNDEDDDDDGSRKKGEGMENPVSSTDSSCLLTESGQTISWSHGNIQRQQADILVSSQGACSQAIVNAGGPQQSAVSGSVVVTSGGKLKARHIIHLIPDSADKNHLQKCIEKCLGLAEARGFQSISFPAVGTGGFQMSAADSASLIFQALSNFGACFNVINRVRIVVFQAPMLQAFQQEQRRHPLFCSESRVLASIDKKGITSPCASRPRRMSIEVINGDLTKEKTDAIMNIISTDMDMANAGKLSNAILRAGGPHIQEECKKHGRQTAGTAVMTGGGTLNVRYIIHIIPGSKDKQHLQTCLEAGLGLADQNNFQTISIPCVGTGGFGLTPADSAQVTFQALNSFRGNCKNLRNVRVVVFQAQMVQEFLLAQQKQKMQDLDEKENYSTSEDAVARKLKDLTLARQPRNTATNSSSTGDHSVKIFVVGKDKRSVGTAVDGLKKGFSDACVTQKVENETVSKLSPKQINILRRMSKERDIQLEIKDDVNCIAVRGDPVEVQWMVGEIRHEIYERNMKIKEDEKAMMVFNNVEWSYEIHGEKTVFSPKKNVKLEMAYSMKQTTALQIFLRADHFAIDLAAKTGLGKHNGEKITLSRKIKGVEEGFSVPSTWAPMPRPDVEVHTVTLDPASSEYQNVMSKFQATADRERIRKIERIQNPHLYKQYMVQKQKMDKNNGGNNEQQLFHGTDARNVCAINTQGFNRSFSGEHGTKYGNGVYFARDASYSVSYTGGGDRFMYLARVLVGQYCQGAPDMKVPPSKNPSRPEILYESVVDDTRNPSIFVVFHDTQCYPEYLITFNKQAC</sequence>
<dbReference type="Gene3D" id="3.30.70.330">
    <property type="match status" value="1"/>
</dbReference>
<keyword evidence="2 7" id="KW-0328">Glycosyltransferase</keyword>
<keyword evidence="13" id="KW-1185">Reference proteome</keyword>
<gene>
    <name evidence="12" type="ORF">PLOB_00014598</name>
</gene>
<dbReference type="Gene3D" id="3.90.228.10">
    <property type="match status" value="1"/>
</dbReference>
<evidence type="ECO:0000256" key="6">
    <source>
        <dbReference type="PROSITE-ProRule" id="PRU00176"/>
    </source>
</evidence>
<dbReference type="InterPro" id="IPR043472">
    <property type="entry name" value="Macro_dom-like"/>
</dbReference>
<keyword evidence="6" id="KW-0694">RNA-binding</keyword>
<keyword evidence="4 7" id="KW-0520">NAD</keyword>
<dbReference type="InterPro" id="IPR012317">
    <property type="entry name" value="Poly(ADP-ribose)pol_cat_dom"/>
</dbReference>
<dbReference type="Proteomes" id="UP001159405">
    <property type="component" value="Unassembled WGS sequence"/>
</dbReference>
<dbReference type="InterPro" id="IPR000504">
    <property type="entry name" value="RRM_dom"/>
</dbReference>
<feature type="compositionally biased region" description="Basic and acidic residues" evidence="8">
    <location>
        <begin position="12"/>
        <end position="21"/>
    </location>
</feature>
<proteinExistence type="predicted"/>
<protein>
    <recommendedName>
        <fullName evidence="7">Poly [ADP-ribose] polymerase</fullName>
        <shortName evidence="7">PARP</shortName>
        <ecNumber evidence="7">2.4.2.-</ecNumber>
    </recommendedName>
</protein>
<evidence type="ECO:0000259" key="10">
    <source>
        <dbReference type="PROSITE" id="PS51059"/>
    </source>
</evidence>
<dbReference type="InterPro" id="IPR037197">
    <property type="entry name" value="WWE_dom_sf"/>
</dbReference>
<feature type="region of interest" description="Disordered" evidence="8">
    <location>
        <begin position="114"/>
        <end position="150"/>
    </location>
</feature>
<dbReference type="PROSITE" id="PS51154">
    <property type="entry name" value="MACRO"/>
    <property type="match status" value="2"/>
</dbReference>
<feature type="region of interest" description="Disordered" evidence="8">
    <location>
        <begin position="39"/>
        <end position="89"/>
    </location>
</feature>
<comment type="caution">
    <text evidence="12">The sequence shown here is derived from an EMBL/GenBank/DDBJ whole genome shotgun (WGS) entry which is preliminary data.</text>
</comment>
<evidence type="ECO:0000256" key="1">
    <source>
        <dbReference type="ARBA" id="ARBA00004123"/>
    </source>
</evidence>
<dbReference type="Pfam" id="PF00644">
    <property type="entry name" value="PARP"/>
    <property type="match status" value="1"/>
</dbReference>
<dbReference type="PROSITE" id="PS51059">
    <property type="entry name" value="PARP_CATALYTIC"/>
    <property type="match status" value="1"/>
</dbReference>
<evidence type="ECO:0000259" key="9">
    <source>
        <dbReference type="PROSITE" id="PS50102"/>
    </source>
</evidence>
<feature type="domain" description="Macro" evidence="11">
    <location>
        <begin position="1030"/>
        <end position="1205"/>
    </location>
</feature>
<evidence type="ECO:0000259" key="11">
    <source>
        <dbReference type="PROSITE" id="PS51154"/>
    </source>
</evidence>
<dbReference type="PANTHER" id="PTHR14453">
    <property type="entry name" value="PARP/ZINC FINGER CCCH TYPE DOMAIN CONTAINING PROTEIN"/>
    <property type="match status" value="1"/>
</dbReference>
<dbReference type="InterPro" id="IPR012677">
    <property type="entry name" value="Nucleotide-bd_a/b_plait_sf"/>
</dbReference>
<dbReference type="SUPFAM" id="SSF54928">
    <property type="entry name" value="RNA-binding domain, RBD"/>
    <property type="match status" value="1"/>
</dbReference>
<organism evidence="12 13">
    <name type="scientific">Porites lobata</name>
    <dbReference type="NCBI Taxonomy" id="104759"/>
    <lineage>
        <taxon>Eukaryota</taxon>
        <taxon>Metazoa</taxon>
        <taxon>Cnidaria</taxon>
        <taxon>Anthozoa</taxon>
        <taxon>Hexacorallia</taxon>
        <taxon>Scleractinia</taxon>
        <taxon>Fungiina</taxon>
        <taxon>Poritidae</taxon>
        <taxon>Porites</taxon>
    </lineage>
</organism>
<reference evidence="12 13" key="1">
    <citation type="submission" date="2022-05" db="EMBL/GenBank/DDBJ databases">
        <authorList>
            <consortium name="Genoscope - CEA"/>
            <person name="William W."/>
        </authorList>
    </citation>
    <scope>NUCLEOTIDE SEQUENCE [LARGE SCALE GENOMIC DNA]</scope>
</reference>
<evidence type="ECO:0000256" key="7">
    <source>
        <dbReference type="RuleBase" id="RU362114"/>
    </source>
</evidence>
<feature type="region of interest" description="Disordered" evidence="8">
    <location>
        <begin position="818"/>
        <end position="858"/>
    </location>
</feature>
<evidence type="ECO:0000256" key="2">
    <source>
        <dbReference type="ARBA" id="ARBA00022676"/>
    </source>
</evidence>
<dbReference type="Gene3D" id="3.40.220.10">
    <property type="entry name" value="Leucine Aminopeptidase, subunit E, domain 1"/>
    <property type="match status" value="2"/>
</dbReference>
<feature type="domain" description="RRM" evidence="9">
    <location>
        <begin position="246"/>
        <end position="324"/>
    </location>
</feature>
<feature type="domain" description="PARP catalytic" evidence="10">
    <location>
        <begin position="1438"/>
        <end position="1628"/>
    </location>
</feature>
<dbReference type="SMART" id="SM00506">
    <property type="entry name" value="A1pp"/>
    <property type="match status" value="2"/>
</dbReference>
<dbReference type="InterPro" id="IPR002589">
    <property type="entry name" value="Macro_dom"/>
</dbReference>
<comment type="subcellular location">
    <subcellularLocation>
        <location evidence="1">Nucleus</location>
    </subcellularLocation>
</comment>
<dbReference type="SUPFAM" id="SSF56399">
    <property type="entry name" value="ADP-ribosylation"/>
    <property type="match status" value="1"/>
</dbReference>
<dbReference type="PROSITE" id="PS50102">
    <property type="entry name" value="RRM"/>
    <property type="match status" value="1"/>
</dbReference>
<dbReference type="Gene3D" id="3.30.720.50">
    <property type="match status" value="1"/>
</dbReference>
<feature type="domain" description="Macro" evidence="11">
    <location>
        <begin position="855"/>
        <end position="1013"/>
    </location>
</feature>
<evidence type="ECO:0000313" key="12">
    <source>
        <dbReference type="EMBL" id="CAH3174062.1"/>
    </source>
</evidence>
<accession>A0ABN8R3Y3</accession>
<name>A0ABN8R3Y3_9CNID</name>
<feature type="compositionally biased region" description="Basic and acidic residues" evidence="8">
    <location>
        <begin position="69"/>
        <end position="89"/>
    </location>
</feature>
<dbReference type="InterPro" id="IPR035979">
    <property type="entry name" value="RBD_domain_sf"/>
</dbReference>
<keyword evidence="5" id="KW-0539">Nucleus</keyword>